<evidence type="ECO:0000313" key="1">
    <source>
        <dbReference type="EMBL" id="MFC3863186.1"/>
    </source>
</evidence>
<gene>
    <name evidence="1" type="ORF">ACFOPQ_20700</name>
</gene>
<dbReference type="Proteomes" id="UP001595748">
    <property type="component" value="Unassembled WGS sequence"/>
</dbReference>
<reference evidence="2" key="1">
    <citation type="journal article" date="2019" name="Int. J. Syst. Evol. Microbiol.">
        <title>The Global Catalogue of Microorganisms (GCM) 10K type strain sequencing project: providing services to taxonomists for standard genome sequencing and annotation.</title>
        <authorList>
            <consortium name="The Broad Institute Genomics Platform"/>
            <consortium name="The Broad Institute Genome Sequencing Center for Infectious Disease"/>
            <person name="Wu L."/>
            <person name="Ma J."/>
        </authorList>
    </citation>
    <scope>NUCLEOTIDE SEQUENCE [LARGE SCALE GENOMIC DNA]</scope>
    <source>
        <strain evidence="2">CCTCC AB 2013263</strain>
    </source>
</reference>
<evidence type="ECO:0000313" key="2">
    <source>
        <dbReference type="Proteomes" id="UP001595748"/>
    </source>
</evidence>
<dbReference type="RefSeq" id="WP_380081119.1">
    <property type="nucleotide sequence ID" value="NZ_JBHRZF010000234.1"/>
</dbReference>
<protein>
    <submittedName>
        <fullName evidence="1">Uncharacterized protein</fullName>
    </submittedName>
</protein>
<proteinExistence type="predicted"/>
<organism evidence="1 2">
    <name type="scientific">Deinococcus antarcticus</name>
    <dbReference type="NCBI Taxonomy" id="1298767"/>
    <lineage>
        <taxon>Bacteria</taxon>
        <taxon>Thermotogati</taxon>
        <taxon>Deinococcota</taxon>
        <taxon>Deinococci</taxon>
        <taxon>Deinococcales</taxon>
        <taxon>Deinococcaceae</taxon>
        <taxon>Deinococcus</taxon>
    </lineage>
</organism>
<name>A0ABV8AEZ1_9DEIO</name>
<comment type="caution">
    <text evidence="1">The sequence shown here is derived from an EMBL/GenBank/DDBJ whole genome shotgun (WGS) entry which is preliminary data.</text>
</comment>
<keyword evidence="2" id="KW-1185">Reference proteome</keyword>
<sequence length="152" mass="17098">MTSELLLAEGDALSRRLMQLLPVTLDDQNRVILLGRSLAVNLVNALLPTIEQVSRRQDTPLHTLLESDLDGKAVIEVVNFDGELMYRLPVRDYLEGLLFQRGKLHPKVMESLTDALQGDEHRATRELVSLLRSRPVLQALERVLQTILKAAP</sequence>
<dbReference type="EMBL" id="JBHRZF010000234">
    <property type="protein sequence ID" value="MFC3863186.1"/>
    <property type="molecule type" value="Genomic_DNA"/>
</dbReference>
<accession>A0ABV8AEZ1</accession>